<gene>
    <name evidence="7" type="primary">glgA</name>
    <name evidence="10" type="ORF">AMJ82_06235</name>
</gene>
<keyword evidence="4 7" id="KW-0328">Glycosyltransferase</keyword>
<dbReference type="Pfam" id="PF00534">
    <property type="entry name" value="Glycos_transf_1"/>
    <property type="match status" value="1"/>
</dbReference>
<dbReference type="HAMAP" id="MF_00484">
    <property type="entry name" value="Glycogen_synth"/>
    <property type="match status" value="1"/>
</dbReference>
<evidence type="ECO:0000313" key="11">
    <source>
        <dbReference type="Proteomes" id="UP000051717"/>
    </source>
</evidence>
<comment type="pathway">
    <text evidence="7">Glycan biosynthesis; glycogen biosynthesis.</text>
</comment>
<dbReference type="GO" id="GO:0004373">
    <property type="term" value="F:alpha-1,4-glucan glucosyltransferase (UDP-glucose donor) activity"/>
    <property type="evidence" value="ECO:0007669"/>
    <property type="project" value="InterPro"/>
</dbReference>
<dbReference type="UniPathway" id="UPA00164"/>
<evidence type="ECO:0000313" key="10">
    <source>
        <dbReference type="EMBL" id="KPK69168.1"/>
    </source>
</evidence>
<protein>
    <recommendedName>
        <fullName evidence="7">Glycogen synthase</fullName>
        <ecNumber evidence="7">2.4.1.21</ecNumber>
    </recommendedName>
    <alternativeName>
        <fullName evidence="7">Starch [bacterial glycogen] synthase</fullName>
    </alternativeName>
</protein>
<comment type="caution">
    <text evidence="10">The sequence shown here is derived from an EMBL/GenBank/DDBJ whole genome shotgun (WGS) entry which is preliminary data.</text>
</comment>
<dbReference type="CDD" id="cd03791">
    <property type="entry name" value="GT5_Glycogen_synthase_DULL1-like"/>
    <property type="match status" value="1"/>
</dbReference>
<dbReference type="NCBIfam" id="NF001899">
    <property type="entry name" value="PRK00654.1-2"/>
    <property type="match status" value="1"/>
</dbReference>
<dbReference type="EMBL" id="LJUI01000045">
    <property type="protein sequence ID" value="KPK69168.1"/>
    <property type="molecule type" value="Genomic_DNA"/>
</dbReference>
<comment type="function">
    <text evidence="2 7">Synthesizes alpha-1,4-glucan chains using ADP-glucose.</text>
</comment>
<evidence type="ECO:0000256" key="1">
    <source>
        <dbReference type="ARBA" id="ARBA00001478"/>
    </source>
</evidence>
<comment type="similarity">
    <text evidence="3 7">Belongs to the glycosyltransferase 1 family. Bacterial/plant glycogen synthase subfamily.</text>
</comment>
<feature type="domain" description="Starch synthase catalytic" evidence="9">
    <location>
        <begin position="2"/>
        <end position="240"/>
    </location>
</feature>
<dbReference type="Pfam" id="PF08323">
    <property type="entry name" value="Glyco_transf_5"/>
    <property type="match status" value="1"/>
</dbReference>
<sequence length="489" mass="54442">MKIAMCSPEMVPFAKTGGLGDVVGALPRALRSLGADVFVMIPGYTSIDRSEFRVGRIGKLPVPVGRTVVEAVLKECFAVPDVPVLLLEGGDYFSREGLYGDEHGDYPDNAERFAFLARGFLETLKLLDFAPDIVHCHDWQTGLVPVYLRTLYSHDPFFSPIRSLFTVHNLAYQGLFPPETLEQVGLDSSLFTPDQLEFWGKMSFMKGGLVFSDKISTVSPTYAREIQTLEAGCGLDGVLSARRQDLEGILNGIDPLEWNPTTDRALKQQYDRRATRGKLANKVALQRKTRLKVDESVPLIGLISRLVEQKGIDLIAHAADDLLGKRDVQLVILGTGDPRYHKLLEGLAKKYRKRLSLNIRFDLTLARQIYGGSDFFLMPSRFEPCGLGQMISFRYGTIPIVRRTGGFVDTIVDYNQATGEGNGFVFEAYTPAALLSAIDRALEAYGDKRKWRSLVQRVMALDFSWNASARNYLALYESLTKVAQPQPVA</sequence>
<feature type="domain" description="Glycosyl transferase family 1" evidence="8">
    <location>
        <begin position="292"/>
        <end position="451"/>
    </location>
</feature>
<dbReference type="Gene3D" id="3.40.50.2000">
    <property type="entry name" value="Glycogen Phosphorylase B"/>
    <property type="match status" value="2"/>
</dbReference>
<dbReference type="PANTHER" id="PTHR45825:SF11">
    <property type="entry name" value="ALPHA AMYLASE DOMAIN-CONTAINING PROTEIN"/>
    <property type="match status" value="1"/>
</dbReference>
<name>A0A0S8G8Q5_UNCT6</name>
<reference evidence="10 11" key="1">
    <citation type="journal article" date="2015" name="Microbiome">
        <title>Genomic resolution of linkages in carbon, nitrogen, and sulfur cycling among widespread estuary sediment bacteria.</title>
        <authorList>
            <person name="Baker B.J."/>
            <person name="Lazar C.S."/>
            <person name="Teske A.P."/>
            <person name="Dick G.J."/>
        </authorList>
    </citation>
    <scope>NUCLEOTIDE SEQUENCE [LARGE SCALE GENOMIC DNA]</scope>
    <source>
        <strain evidence="10">SM23_40</strain>
    </source>
</reference>
<evidence type="ECO:0000256" key="5">
    <source>
        <dbReference type="ARBA" id="ARBA00022679"/>
    </source>
</evidence>
<keyword evidence="5 7" id="KW-0808">Transferase</keyword>
<accession>A0A0S8G8Q5</accession>
<evidence type="ECO:0000256" key="6">
    <source>
        <dbReference type="ARBA" id="ARBA00023056"/>
    </source>
</evidence>
<evidence type="ECO:0000256" key="2">
    <source>
        <dbReference type="ARBA" id="ARBA00002764"/>
    </source>
</evidence>
<evidence type="ECO:0000256" key="4">
    <source>
        <dbReference type="ARBA" id="ARBA00022676"/>
    </source>
</evidence>
<evidence type="ECO:0000259" key="9">
    <source>
        <dbReference type="Pfam" id="PF08323"/>
    </source>
</evidence>
<dbReference type="NCBIfam" id="TIGR02095">
    <property type="entry name" value="glgA"/>
    <property type="match status" value="1"/>
</dbReference>
<dbReference type="PATRIC" id="fig|1703774.3.peg.2313"/>
<dbReference type="AlphaFoldDB" id="A0A0S8G8Q5"/>
<evidence type="ECO:0000259" key="8">
    <source>
        <dbReference type="Pfam" id="PF00534"/>
    </source>
</evidence>
<comment type="catalytic activity">
    <reaction evidence="1 7">
        <text>[(1-&gt;4)-alpha-D-glucosyl](n) + ADP-alpha-D-glucose = [(1-&gt;4)-alpha-D-glucosyl](n+1) + ADP + H(+)</text>
        <dbReference type="Rhea" id="RHEA:18189"/>
        <dbReference type="Rhea" id="RHEA-COMP:9584"/>
        <dbReference type="Rhea" id="RHEA-COMP:9587"/>
        <dbReference type="ChEBI" id="CHEBI:15378"/>
        <dbReference type="ChEBI" id="CHEBI:15444"/>
        <dbReference type="ChEBI" id="CHEBI:57498"/>
        <dbReference type="ChEBI" id="CHEBI:456216"/>
        <dbReference type="EC" id="2.4.1.21"/>
    </reaction>
</comment>
<dbReference type="Proteomes" id="UP000051717">
    <property type="component" value="Unassembled WGS sequence"/>
</dbReference>
<proteinExistence type="inferred from homology"/>
<dbReference type="GO" id="GO:0005978">
    <property type="term" value="P:glycogen biosynthetic process"/>
    <property type="evidence" value="ECO:0007669"/>
    <property type="project" value="UniProtKB-UniRule"/>
</dbReference>
<dbReference type="EC" id="2.4.1.21" evidence="7"/>
<dbReference type="PANTHER" id="PTHR45825">
    <property type="entry name" value="GRANULE-BOUND STARCH SYNTHASE 1, CHLOROPLASTIC/AMYLOPLASTIC"/>
    <property type="match status" value="1"/>
</dbReference>
<dbReference type="InterPro" id="IPR001296">
    <property type="entry name" value="Glyco_trans_1"/>
</dbReference>
<dbReference type="GO" id="GO:0009011">
    <property type="term" value="F:alpha-1,4-glucan glucosyltransferase (ADP-glucose donor) activity"/>
    <property type="evidence" value="ECO:0007669"/>
    <property type="project" value="UniProtKB-UniRule"/>
</dbReference>
<feature type="binding site" evidence="7">
    <location>
        <position position="15"/>
    </location>
    <ligand>
        <name>ADP-alpha-D-glucose</name>
        <dbReference type="ChEBI" id="CHEBI:57498"/>
    </ligand>
</feature>
<dbReference type="SUPFAM" id="SSF53756">
    <property type="entry name" value="UDP-Glycosyltransferase/glycogen phosphorylase"/>
    <property type="match status" value="1"/>
</dbReference>
<evidence type="ECO:0000256" key="3">
    <source>
        <dbReference type="ARBA" id="ARBA00010281"/>
    </source>
</evidence>
<keyword evidence="6 7" id="KW-0320">Glycogen biosynthesis</keyword>
<organism evidence="10 11">
    <name type="scientific">candidate division TA06 bacterium SM23_40</name>
    <dbReference type="NCBI Taxonomy" id="1703774"/>
    <lineage>
        <taxon>Bacteria</taxon>
        <taxon>Bacteria division TA06</taxon>
    </lineage>
</organism>
<evidence type="ECO:0000256" key="7">
    <source>
        <dbReference type="HAMAP-Rule" id="MF_00484"/>
    </source>
</evidence>
<dbReference type="InterPro" id="IPR011835">
    <property type="entry name" value="GS/SS"/>
</dbReference>
<dbReference type="InterPro" id="IPR013534">
    <property type="entry name" value="Starch_synth_cat_dom"/>
</dbReference>